<dbReference type="PANTHER" id="PTHR35560:SF3">
    <property type="entry name" value="PEPTIDASE S9 PROLYL OLIGOPEPTIDASE CATALYTIC DOMAIN-CONTAINING PROTEIN"/>
    <property type="match status" value="1"/>
</dbReference>
<keyword evidence="2" id="KW-1185">Reference proteome</keyword>
<gene>
    <name evidence="1" type="ORF">Q4Q39_00190</name>
</gene>
<sequence length="340" mass="38201">MACKSWNNTQINDGIRVLSQSKSNSLMMVSNGSTLKVPYFSNYDFESPKTSNNAIEHVVVVVHGNKRNADVYYNNMVKSAEVGGKKLDNTVIVAPNFLTEADIVSKQLDDTHIYWSSGGWKSGSKSKSELAHPRPENISSYAVFDTLLTRLSLHLPKLKSIVCTGHSAGGQFITRYAGSTPIIERLERMHQIDIKFIVANPSSYFYLNDLRPKRGSTDVFEVPTIDCSKYNDWKYGLNDVYEYQRNVGVDSMVSMYAKRDVLYLLGAKDNDPGSSSLDKSCEAMLQGSNRLERGLAYYNYLKVFYGDSITKTHKLEIVPNAGHSNFQMYSSKIGVKHLFM</sequence>
<evidence type="ECO:0000313" key="2">
    <source>
        <dbReference type="Proteomes" id="UP001176891"/>
    </source>
</evidence>
<accession>A0ABT8WWF9</accession>
<dbReference type="PANTHER" id="PTHR35560">
    <property type="entry name" value="BLL0132 PROTEIN"/>
    <property type="match status" value="1"/>
</dbReference>
<protein>
    <recommendedName>
        <fullName evidence="3">Alpha/beta hydrolase</fullName>
    </recommendedName>
</protein>
<dbReference type="SUPFAM" id="SSF53474">
    <property type="entry name" value="alpha/beta-Hydrolases"/>
    <property type="match status" value="2"/>
</dbReference>
<evidence type="ECO:0008006" key="3">
    <source>
        <dbReference type="Google" id="ProtNLM"/>
    </source>
</evidence>
<organism evidence="1 2">
    <name type="scientific">Flavivirga amylovorans</name>
    <dbReference type="NCBI Taxonomy" id="870486"/>
    <lineage>
        <taxon>Bacteria</taxon>
        <taxon>Pseudomonadati</taxon>
        <taxon>Bacteroidota</taxon>
        <taxon>Flavobacteriia</taxon>
        <taxon>Flavobacteriales</taxon>
        <taxon>Flavobacteriaceae</taxon>
        <taxon>Flavivirga</taxon>
    </lineage>
</organism>
<proteinExistence type="predicted"/>
<dbReference type="EMBL" id="JAUOEM010000001">
    <property type="protein sequence ID" value="MDO5985808.1"/>
    <property type="molecule type" value="Genomic_DNA"/>
</dbReference>
<dbReference type="RefSeq" id="WP_303280354.1">
    <property type="nucleotide sequence ID" value="NZ_BAABCZ010000016.1"/>
</dbReference>
<name>A0ABT8WWF9_9FLAO</name>
<dbReference type="Proteomes" id="UP001176891">
    <property type="component" value="Unassembled WGS sequence"/>
</dbReference>
<evidence type="ECO:0000313" key="1">
    <source>
        <dbReference type="EMBL" id="MDO5985808.1"/>
    </source>
</evidence>
<comment type="caution">
    <text evidence="1">The sequence shown here is derived from an EMBL/GenBank/DDBJ whole genome shotgun (WGS) entry which is preliminary data.</text>
</comment>
<dbReference type="InterPro" id="IPR029058">
    <property type="entry name" value="AB_hydrolase_fold"/>
</dbReference>
<reference evidence="1" key="1">
    <citation type="submission" date="2023-07" db="EMBL/GenBank/DDBJ databases">
        <title>Two novel species in the genus Flavivirga.</title>
        <authorList>
            <person name="Kwon K."/>
        </authorList>
    </citation>
    <scope>NUCLEOTIDE SEQUENCE</scope>
    <source>
        <strain evidence="1">KACC 14157</strain>
    </source>
</reference>
<dbReference type="Gene3D" id="3.40.50.1820">
    <property type="entry name" value="alpha/beta hydrolase"/>
    <property type="match status" value="1"/>
</dbReference>